<keyword evidence="3" id="KW-0804">Transcription</keyword>
<dbReference type="InterPro" id="IPR050675">
    <property type="entry name" value="OAF3"/>
</dbReference>
<feature type="compositionally biased region" description="Basic and acidic residues" evidence="5">
    <location>
        <begin position="370"/>
        <end position="385"/>
    </location>
</feature>
<sequence>MPKMRTRSTPAARAVKNQRRRGNYSLGGCEACRVRHVKCDRARPACSNCVKSQKTCEFNSHEIRWMPSASFQGSEEESQSTEEPSTFRSRQCLESFQSRMDMCQELVSGIPNTVDAALAELEESHKLPAQPSTIGPFSVLNFSLQTPQTCTSPSAHSSPSQHDQDYPQTVTSLPRIAATSSTLTEELALPTPDDNAGSFTDFLQWGDLFNWDIIPNSIALDDPFLANDIDSTRWGGQPGNLVIPGCTDTCPDASTRPIEHPTNERAKYKEQLMAMGATTTTSFISNNQVDVDHYLVEFEKLFRTRGLAKGTVSRRTRLLHHLYAWIRIVSESTRMRGGSSMRYRTQETSAHRQGQHLGDAEDDGDPMTQDGRRGTTIDPKLDDFFRLPPRTPVRNKDTHQETHFSGTVTDEDGLYMQIYGIPETWLRLLSQTTRLANEMDALHQPDNQADIDTFMGLQRRASQLEESVCAFRSKCLAFETSNSTSHSHMLRALCSALLIYFYQRIRRVNPMILQSIIDDVIKALQDYDRALKQQGLEISGTAWPALIAGSEAESKIQRDQIMAWIDTRIVATGFGSYYTAKEIIEEVWVRRDGASNLATWMDVCRDKGRWPILA</sequence>
<evidence type="ECO:0000256" key="5">
    <source>
        <dbReference type="SAM" id="MobiDB-lite"/>
    </source>
</evidence>
<evidence type="ECO:0000256" key="3">
    <source>
        <dbReference type="ARBA" id="ARBA00023163"/>
    </source>
</evidence>
<evidence type="ECO:0000256" key="4">
    <source>
        <dbReference type="ARBA" id="ARBA00023242"/>
    </source>
</evidence>
<feature type="domain" description="Zn(2)-C6 fungal-type" evidence="6">
    <location>
        <begin position="28"/>
        <end position="58"/>
    </location>
</feature>
<dbReference type="Gene3D" id="4.10.240.10">
    <property type="entry name" value="Zn(2)-C6 fungal-type DNA-binding domain"/>
    <property type="match status" value="1"/>
</dbReference>
<evidence type="ECO:0000256" key="2">
    <source>
        <dbReference type="ARBA" id="ARBA00023125"/>
    </source>
</evidence>
<feature type="region of interest" description="Disordered" evidence="5">
    <location>
        <begin position="148"/>
        <end position="167"/>
    </location>
</feature>
<gene>
    <name evidence="7" type="ORF">CEP51_011088</name>
</gene>
<proteinExistence type="predicted"/>
<dbReference type="InterPro" id="IPR036864">
    <property type="entry name" value="Zn2-C6_fun-type_DNA-bd_sf"/>
</dbReference>
<name>A0A428RCF7_9HYPO</name>
<dbReference type="GO" id="GO:0000981">
    <property type="term" value="F:DNA-binding transcription factor activity, RNA polymerase II-specific"/>
    <property type="evidence" value="ECO:0007669"/>
    <property type="project" value="InterPro"/>
</dbReference>
<dbReference type="Proteomes" id="UP000287972">
    <property type="component" value="Unassembled WGS sequence"/>
</dbReference>
<evidence type="ECO:0000259" key="6">
    <source>
        <dbReference type="PROSITE" id="PS50048"/>
    </source>
</evidence>
<evidence type="ECO:0000313" key="8">
    <source>
        <dbReference type="Proteomes" id="UP000287972"/>
    </source>
</evidence>
<dbReference type="GO" id="GO:0003677">
    <property type="term" value="F:DNA binding"/>
    <property type="evidence" value="ECO:0007669"/>
    <property type="project" value="UniProtKB-KW"/>
</dbReference>
<dbReference type="EMBL" id="NKCL01000363">
    <property type="protein sequence ID" value="RSL75207.1"/>
    <property type="molecule type" value="Genomic_DNA"/>
</dbReference>
<evidence type="ECO:0000313" key="7">
    <source>
        <dbReference type="EMBL" id="RSL75207.1"/>
    </source>
</evidence>
<feature type="region of interest" description="Disordered" evidence="5">
    <location>
        <begin position="70"/>
        <end position="89"/>
    </location>
</feature>
<dbReference type="PROSITE" id="PS50048">
    <property type="entry name" value="ZN2_CY6_FUNGAL_2"/>
    <property type="match status" value="1"/>
</dbReference>
<keyword evidence="8" id="KW-1185">Reference proteome</keyword>
<feature type="region of interest" description="Disordered" evidence="5">
    <location>
        <begin position="344"/>
        <end position="405"/>
    </location>
</feature>
<comment type="caution">
    <text evidence="7">The sequence shown here is derived from an EMBL/GenBank/DDBJ whole genome shotgun (WGS) entry which is preliminary data.</text>
</comment>
<keyword evidence="1" id="KW-0805">Transcription regulation</keyword>
<dbReference type="CDD" id="cd00067">
    <property type="entry name" value="GAL4"/>
    <property type="match status" value="1"/>
</dbReference>
<dbReference type="InterPro" id="IPR001138">
    <property type="entry name" value="Zn2Cys6_DnaBD"/>
</dbReference>
<protein>
    <recommendedName>
        <fullName evidence="6">Zn(2)-C6 fungal-type domain-containing protein</fullName>
    </recommendedName>
</protein>
<accession>A0A428RCF7</accession>
<dbReference type="InterPro" id="IPR021858">
    <property type="entry name" value="Fun_TF"/>
</dbReference>
<evidence type="ECO:0000256" key="1">
    <source>
        <dbReference type="ARBA" id="ARBA00023015"/>
    </source>
</evidence>
<dbReference type="Pfam" id="PF11951">
    <property type="entry name" value="Fungal_trans_2"/>
    <property type="match status" value="1"/>
</dbReference>
<dbReference type="AlphaFoldDB" id="A0A428RCF7"/>
<dbReference type="PANTHER" id="PTHR31069:SF32">
    <property type="entry name" value="ARGININE METABOLISM REGULATION PROTEIN II"/>
    <property type="match status" value="1"/>
</dbReference>
<dbReference type="PANTHER" id="PTHR31069">
    <property type="entry name" value="OLEATE-ACTIVATED TRANSCRIPTION FACTOR 1-RELATED"/>
    <property type="match status" value="1"/>
</dbReference>
<dbReference type="Pfam" id="PF00172">
    <property type="entry name" value="Zn_clus"/>
    <property type="match status" value="1"/>
</dbReference>
<dbReference type="PROSITE" id="PS00463">
    <property type="entry name" value="ZN2_CY6_FUNGAL_1"/>
    <property type="match status" value="1"/>
</dbReference>
<dbReference type="SMART" id="SM00066">
    <property type="entry name" value="GAL4"/>
    <property type="match status" value="1"/>
</dbReference>
<keyword evidence="2" id="KW-0238">DNA-binding</keyword>
<organism evidence="7 8">
    <name type="scientific">Fusarium floridanum</name>
    <dbReference type="NCBI Taxonomy" id="1325733"/>
    <lineage>
        <taxon>Eukaryota</taxon>
        <taxon>Fungi</taxon>
        <taxon>Dikarya</taxon>
        <taxon>Ascomycota</taxon>
        <taxon>Pezizomycotina</taxon>
        <taxon>Sordariomycetes</taxon>
        <taxon>Hypocreomycetidae</taxon>
        <taxon>Hypocreales</taxon>
        <taxon>Nectriaceae</taxon>
        <taxon>Fusarium</taxon>
        <taxon>Fusarium solani species complex</taxon>
    </lineage>
</organism>
<dbReference type="GO" id="GO:0008270">
    <property type="term" value="F:zinc ion binding"/>
    <property type="evidence" value="ECO:0007669"/>
    <property type="project" value="InterPro"/>
</dbReference>
<keyword evidence="4" id="KW-0539">Nucleus</keyword>
<reference evidence="7 8" key="1">
    <citation type="submission" date="2017-06" db="EMBL/GenBank/DDBJ databases">
        <title>Comparative genomic analysis of Ambrosia Fusariam Clade fungi.</title>
        <authorList>
            <person name="Stajich J.E."/>
            <person name="Carrillo J."/>
            <person name="Kijimoto T."/>
            <person name="Eskalen A."/>
            <person name="O'Donnell K."/>
            <person name="Kasson M."/>
        </authorList>
    </citation>
    <scope>NUCLEOTIDE SEQUENCE [LARGE SCALE GENOMIC DNA]</scope>
    <source>
        <strain evidence="7 8">NRRL62606</strain>
    </source>
</reference>
<dbReference type="SUPFAM" id="SSF57701">
    <property type="entry name" value="Zn2/Cys6 DNA-binding domain"/>
    <property type="match status" value="1"/>
</dbReference>